<protein>
    <recommendedName>
        <fullName evidence="5">Tryptophan-associated transmembrane protein (Trp_oprn_chp)</fullName>
    </recommendedName>
</protein>
<evidence type="ECO:0000256" key="2">
    <source>
        <dbReference type="SAM" id="Phobius"/>
    </source>
</evidence>
<accession>A0ABU6CPM6</accession>
<sequence>MLRNIVGSVLALIGAAAVVWSPFRVWYDGRHGRDYRLAELFGSLFLPFVILALLALLGLVLRSRLLIALTGVVVLAGTVLWLVRVAQAEDELVLTADGHGVGDGVAAALGGGLLLVVSALVMSGRGHHRHRRPAPAPAHDPQAWENTGHEQPHTWDAPEQERAPTWDGAGYDQPRTWDGTRHDQPRTWDTPPQGQPRTWDTPEQEQEQTLTWGTTDAPGYGRSPDRPPTWGNVQPGTDRADGSDGSDETGPSGGSTRRGGPA</sequence>
<keyword evidence="2" id="KW-0472">Membrane</keyword>
<feature type="region of interest" description="Disordered" evidence="1">
    <location>
        <begin position="126"/>
        <end position="262"/>
    </location>
</feature>
<evidence type="ECO:0000256" key="1">
    <source>
        <dbReference type="SAM" id="MobiDB-lite"/>
    </source>
</evidence>
<keyword evidence="2" id="KW-1133">Transmembrane helix</keyword>
<feature type="transmembrane region" description="Helical" evidence="2">
    <location>
        <begin position="41"/>
        <end position="60"/>
    </location>
</feature>
<name>A0ABU6CPM6_9ACTN</name>
<gene>
    <name evidence="3" type="ORF">OKJ48_41535</name>
</gene>
<organism evidence="3 4">
    <name type="scientific">Streptomyces kunmingensis</name>
    <dbReference type="NCBI Taxonomy" id="68225"/>
    <lineage>
        <taxon>Bacteria</taxon>
        <taxon>Bacillati</taxon>
        <taxon>Actinomycetota</taxon>
        <taxon>Actinomycetes</taxon>
        <taxon>Kitasatosporales</taxon>
        <taxon>Streptomycetaceae</taxon>
        <taxon>Streptomyces</taxon>
    </lineage>
</organism>
<dbReference type="EMBL" id="JAOZYB010000367">
    <property type="protein sequence ID" value="MEB3966668.1"/>
    <property type="molecule type" value="Genomic_DNA"/>
</dbReference>
<feature type="transmembrane region" description="Helical" evidence="2">
    <location>
        <begin position="65"/>
        <end position="84"/>
    </location>
</feature>
<feature type="compositionally biased region" description="Gly residues" evidence="1">
    <location>
        <begin position="251"/>
        <end position="262"/>
    </location>
</feature>
<evidence type="ECO:0000313" key="4">
    <source>
        <dbReference type="Proteomes" id="UP001352223"/>
    </source>
</evidence>
<keyword evidence="4" id="KW-1185">Reference proteome</keyword>
<proteinExistence type="predicted"/>
<evidence type="ECO:0008006" key="5">
    <source>
        <dbReference type="Google" id="ProtNLM"/>
    </source>
</evidence>
<keyword evidence="2" id="KW-0812">Transmembrane</keyword>
<comment type="caution">
    <text evidence="3">The sequence shown here is derived from an EMBL/GenBank/DDBJ whole genome shotgun (WGS) entry which is preliminary data.</text>
</comment>
<dbReference type="RefSeq" id="WP_324776188.1">
    <property type="nucleotide sequence ID" value="NZ_JAOZYB010000367.1"/>
</dbReference>
<evidence type="ECO:0000313" key="3">
    <source>
        <dbReference type="EMBL" id="MEB3966668.1"/>
    </source>
</evidence>
<reference evidence="3 4" key="1">
    <citation type="submission" date="2022-10" db="EMBL/GenBank/DDBJ databases">
        <authorList>
            <person name="Xie J."/>
            <person name="Shen N."/>
        </authorList>
    </citation>
    <scope>NUCLEOTIDE SEQUENCE [LARGE SCALE GENOMIC DNA]</scope>
    <source>
        <strain evidence="3 4">DSM 41681</strain>
    </source>
</reference>
<feature type="transmembrane region" description="Helical" evidence="2">
    <location>
        <begin position="104"/>
        <end position="122"/>
    </location>
</feature>
<dbReference type="Proteomes" id="UP001352223">
    <property type="component" value="Unassembled WGS sequence"/>
</dbReference>